<dbReference type="AlphaFoldDB" id="A0AAW4PLE1"/>
<name>A0AAW4PLE1_9EURY</name>
<dbReference type="Proteomes" id="UP001430377">
    <property type="component" value="Unassembled WGS sequence"/>
</dbReference>
<evidence type="ECO:0000259" key="1">
    <source>
        <dbReference type="Pfam" id="PF04784"/>
    </source>
</evidence>
<evidence type="ECO:0000313" key="3">
    <source>
        <dbReference type="Proteomes" id="UP001430377"/>
    </source>
</evidence>
<reference evidence="2 3" key="1">
    <citation type="submission" date="2021-06" db="EMBL/GenBank/DDBJ databases">
        <title>Halomicroarcula sp. a new haloarchaeum isolated from saline soil.</title>
        <authorList>
            <person name="Duran-Viseras A."/>
            <person name="Sanchez-Porro C."/>
            <person name="Ventosa A."/>
        </authorList>
    </citation>
    <scope>NUCLEOTIDE SEQUENCE [LARGE SCALE GENOMIC DNA]</scope>
    <source>
        <strain evidence="2 3">F13</strain>
    </source>
</reference>
<dbReference type="PANTHER" id="PTHR46361:SF3">
    <property type="entry name" value="ELECTRON CARRIER_ PROTEIN DISULFIDE OXIDOREDUCTASE"/>
    <property type="match status" value="1"/>
</dbReference>
<proteinExistence type="predicted"/>
<evidence type="ECO:0000313" key="2">
    <source>
        <dbReference type="EMBL" id="MBX0321949.1"/>
    </source>
</evidence>
<comment type="caution">
    <text evidence="2">The sequence shown here is derived from an EMBL/GenBank/DDBJ whole genome shotgun (WGS) entry which is preliminary data.</text>
</comment>
<organism evidence="2 3">
    <name type="scientific">Haloarcula rubra</name>
    <dbReference type="NCBI Taxonomy" id="2487747"/>
    <lineage>
        <taxon>Archaea</taxon>
        <taxon>Methanobacteriati</taxon>
        <taxon>Methanobacteriota</taxon>
        <taxon>Stenosarchaea group</taxon>
        <taxon>Halobacteria</taxon>
        <taxon>Halobacteriales</taxon>
        <taxon>Haloarculaceae</taxon>
        <taxon>Haloarcula</taxon>
    </lineage>
</organism>
<dbReference type="PANTHER" id="PTHR46361">
    <property type="entry name" value="ELECTRON CARRIER/ PROTEIN DISULFIDE OXIDOREDUCTASE"/>
    <property type="match status" value="1"/>
</dbReference>
<dbReference type="EMBL" id="RKLR01000001">
    <property type="protein sequence ID" value="MBX0321949.1"/>
    <property type="molecule type" value="Genomic_DNA"/>
</dbReference>
<dbReference type="InterPro" id="IPR006869">
    <property type="entry name" value="DUF547"/>
</dbReference>
<dbReference type="Pfam" id="PF04784">
    <property type="entry name" value="DUF547"/>
    <property type="match status" value="1"/>
</dbReference>
<protein>
    <submittedName>
        <fullName evidence="2">DUF547 domain-containing protein</fullName>
    </submittedName>
</protein>
<keyword evidence="3" id="KW-1185">Reference proteome</keyword>
<gene>
    <name evidence="2" type="ORF">EGH21_02770</name>
</gene>
<accession>A0AAW4PLE1</accession>
<feature type="domain" description="DUF547" evidence="1">
    <location>
        <begin position="54"/>
        <end position="179"/>
    </location>
</feature>
<dbReference type="RefSeq" id="WP_220616941.1">
    <property type="nucleotide sequence ID" value="NZ_RKLR01000001.1"/>
</dbReference>
<sequence>MDATGDAEAVADATPTALAQALLTATRVGDDPGPVLSALADLDETALDGVRDDRRTALAFWLNCYNAGTTLLVERLPDLYESRLRSLRFFRAPVVTVAGHSLGLEAIEHGILRGSRSKFGLGYLPRLLPDSFELRYRLTDPDPRIHFALHCGAASCPAIRAYDPPVVDDQLDTATRAYLDATVEYDGEAGVARVPRPFRWFPGDFGGRRGVLAFLRRYDQIPDGETPTLRYLEWDWSRDAPTFVD</sequence>